<proteinExistence type="predicted"/>
<reference evidence="1" key="1">
    <citation type="journal article" date="2015" name="Nature">
        <title>Complex archaea that bridge the gap between prokaryotes and eukaryotes.</title>
        <authorList>
            <person name="Spang A."/>
            <person name="Saw J.H."/>
            <person name="Jorgensen S.L."/>
            <person name="Zaremba-Niedzwiedzka K."/>
            <person name="Martijn J."/>
            <person name="Lind A.E."/>
            <person name="van Eijk R."/>
            <person name="Schleper C."/>
            <person name="Guy L."/>
            <person name="Ettema T.J."/>
        </authorList>
    </citation>
    <scope>NUCLEOTIDE SEQUENCE</scope>
</reference>
<name>A0A0F8YZ48_9ZZZZ</name>
<dbReference type="EMBL" id="LAZR01066607">
    <property type="protein sequence ID" value="KKK53241.1"/>
    <property type="molecule type" value="Genomic_DNA"/>
</dbReference>
<evidence type="ECO:0000313" key="1">
    <source>
        <dbReference type="EMBL" id="KKK53241.1"/>
    </source>
</evidence>
<accession>A0A0F8YZ48</accession>
<protein>
    <submittedName>
        <fullName evidence="1">Uncharacterized protein</fullName>
    </submittedName>
</protein>
<dbReference type="AlphaFoldDB" id="A0A0F8YZ48"/>
<comment type="caution">
    <text evidence="1">The sequence shown here is derived from an EMBL/GenBank/DDBJ whole genome shotgun (WGS) entry which is preliminary data.</text>
</comment>
<sequence>MNNKPADYTTWDTSQLEETQTAIEKALAERRVIQEKDDALNRNINGITGADFVVLVGSLYQYGWSKDDHIR</sequence>
<organism evidence="1">
    <name type="scientific">marine sediment metagenome</name>
    <dbReference type="NCBI Taxonomy" id="412755"/>
    <lineage>
        <taxon>unclassified sequences</taxon>
        <taxon>metagenomes</taxon>
        <taxon>ecological metagenomes</taxon>
    </lineage>
</organism>
<feature type="non-terminal residue" evidence="1">
    <location>
        <position position="71"/>
    </location>
</feature>
<gene>
    <name evidence="1" type="ORF">LCGC14_3096740</name>
</gene>